<dbReference type="Gene3D" id="1.25.10.10">
    <property type="entry name" value="Leucine-rich Repeat Variant"/>
    <property type="match status" value="1"/>
</dbReference>
<protein>
    <submittedName>
        <fullName evidence="2">Uncharacterized protein</fullName>
    </submittedName>
</protein>
<comment type="caution">
    <text evidence="2">The sequence shown here is derived from an EMBL/GenBank/DDBJ whole genome shotgun (WGS) entry which is preliminary data.</text>
</comment>
<gene>
    <name evidence="2" type="ORF">EZS28_045829</name>
</gene>
<name>A0A5J4TJV1_9EUKA</name>
<evidence type="ECO:0000313" key="2">
    <source>
        <dbReference type="EMBL" id="KAA6358644.1"/>
    </source>
</evidence>
<accession>A0A5J4TJV1</accession>
<dbReference type="AlphaFoldDB" id="A0A5J4TJV1"/>
<feature type="region of interest" description="Disordered" evidence="1">
    <location>
        <begin position="115"/>
        <end position="139"/>
    </location>
</feature>
<evidence type="ECO:0000313" key="3">
    <source>
        <dbReference type="Proteomes" id="UP000324800"/>
    </source>
</evidence>
<dbReference type="EMBL" id="SNRW01029559">
    <property type="protein sequence ID" value="KAA6358644.1"/>
    <property type="molecule type" value="Genomic_DNA"/>
</dbReference>
<dbReference type="InterPro" id="IPR011989">
    <property type="entry name" value="ARM-like"/>
</dbReference>
<dbReference type="SUPFAM" id="SSF48371">
    <property type="entry name" value="ARM repeat"/>
    <property type="match status" value="1"/>
</dbReference>
<proteinExistence type="predicted"/>
<dbReference type="InterPro" id="IPR016024">
    <property type="entry name" value="ARM-type_fold"/>
</dbReference>
<sequence length="341" mass="39698">MKARHAVGQEEEFARSSNEHMDKADVLSIISYEDEMYQLKRQNEEDEPDKESIMGRKSINEVMHVQYYGRTSADEQENESDEDREIDIERDWEGVNDIDNDFDIDIDFDIDNDNEEVQEQEQEQEEEQEEGQEQEDYEDDIEITEIEGFGEEGLMLIIIEIIKSLILNNQQGNNMIVFETEFIDNILKLLNNNPLILIKSYNLSPILYLIKQLSFDQKRKLIQKGIVPVMLKMLTSDDEDVVFIARRILDGLFSIGMEYLQGGEQHPLRQHLAYDGAIDELIKYFMEVGQGDDKQQIREAIAQIIASLYKAFPLHQDSGPEIINQLKSSNNNSQQQLRYDS</sequence>
<reference evidence="2 3" key="1">
    <citation type="submission" date="2019-03" db="EMBL/GenBank/DDBJ databases">
        <title>Single cell metagenomics reveals metabolic interactions within the superorganism composed of flagellate Streblomastix strix and complex community of Bacteroidetes bacteria on its surface.</title>
        <authorList>
            <person name="Treitli S.C."/>
            <person name="Kolisko M."/>
            <person name="Husnik F."/>
            <person name="Keeling P."/>
            <person name="Hampl V."/>
        </authorList>
    </citation>
    <scope>NUCLEOTIDE SEQUENCE [LARGE SCALE GENOMIC DNA]</scope>
    <source>
        <strain evidence="2">ST1C</strain>
    </source>
</reference>
<evidence type="ECO:0000256" key="1">
    <source>
        <dbReference type="SAM" id="MobiDB-lite"/>
    </source>
</evidence>
<organism evidence="2 3">
    <name type="scientific">Streblomastix strix</name>
    <dbReference type="NCBI Taxonomy" id="222440"/>
    <lineage>
        <taxon>Eukaryota</taxon>
        <taxon>Metamonada</taxon>
        <taxon>Preaxostyla</taxon>
        <taxon>Oxymonadida</taxon>
        <taxon>Streblomastigidae</taxon>
        <taxon>Streblomastix</taxon>
    </lineage>
</organism>
<feature type="region of interest" description="Disordered" evidence="1">
    <location>
        <begin position="1"/>
        <end position="20"/>
    </location>
</feature>
<dbReference type="Proteomes" id="UP000324800">
    <property type="component" value="Unassembled WGS sequence"/>
</dbReference>